<dbReference type="RefSeq" id="XP_035318284.1">
    <property type="nucleotide sequence ID" value="XM_035466515.1"/>
</dbReference>
<reference evidence="2" key="1">
    <citation type="submission" date="2020-03" db="EMBL/GenBank/DDBJ databases">
        <title>Site-based positive gene gene selection in Geosmithia morbida across the United States reveals a broad range of putative effectors and factors for local host and environmental adapation.</title>
        <authorList>
            <person name="Onufrak A."/>
            <person name="Murdoch R.W."/>
            <person name="Gazis R."/>
            <person name="Huff M."/>
            <person name="Staton M."/>
            <person name="Klingeman W."/>
            <person name="Hadziabdic D."/>
        </authorList>
    </citation>
    <scope>NUCLEOTIDE SEQUENCE</scope>
    <source>
        <strain evidence="2">1262</strain>
    </source>
</reference>
<feature type="compositionally biased region" description="Polar residues" evidence="1">
    <location>
        <begin position="286"/>
        <end position="296"/>
    </location>
</feature>
<dbReference type="GeneID" id="55970769"/>
<dbReference type="AlphaFoldDB" id="A0A9P4YPW5"/>
<feature type="region of interest" description="Disordered" evidence="1">
    <location>
        <begin position="255"/>
        <end position="303"/>
    </location>
</feature>
<dbReference type="EMBL" id="JAANYQ010000022">
    <property type="protein sequence ID" value="KAF4119632.1"/>
    <property type="molecule type" value="Genomic_DNA"/>
</dbReference>
<keyword evidence="3" id="KW-1185">Reference proteome</keyword>
<feature type="compositionally biased region" description="Polar residues" evidence="1">
    <location>
        <begin position="50"/>
        <end position="65"/>
    </location>
</feature>
<dbReference type="Proteomes" id="UP000749293">
    <property type="component" value="Unassembled WGS sequence"/>
</dbReference>
<organism evidence="2 3">
    <name type="scientific">Geosmithia morbida</name>
    <dbReference type="NCBI Taxonomy" id="1094350"/>
    <lineage>
        <taxon>Eukaryota</taxon>
        <taxon>Fungi</taxon>
        <taxon>Dikarya</taxon>
        <taxon>Ascomycota</taxon>
        <taxon>Pezizomycotina</taxon>
        <taxon>Sordariomycetes</taxon>
        <taxon>Hypocreomycetidae</taxon>
        <taxon>Hypocreales</taxon>
        <taxon>Bionectriaceae</taxon>
        <taxon>Geosmithia</taxon>
    </lineage>
</organism>
<feature type="compositionally biased region" description="Polar residues" evidence="1">
    <location>
        <begin position="1"/>
        <end position="24"/>
    </location>
</feature>
<evidence type="ECO:0000256" key="1">
    <source>
        <dbReference type="SAM" id="MobiDB-lite"/>
    </source>
</evidence>
<evidence type="ECO:0000313" key="2">
    <source>
        <dbReference type="EMBL" id="KAF4119632.1"/>
    </source>
</evidence>
<gene>
    <name evidence="2" type="ORF">GMORB2_4541</name>
</gene>
<protein>
    <submittedName>
        <fullName evidence="2">Uncharacterized protein</fullName>
    </submittedName>
</protein>
<proteinExistence type="predicted"/>
<comment type="caution">
    <text evidence="2">The sequence shown here is derived from an EMBL/GenBank/DDBJ whole genome shotgun (WGS) entry which is preliminary data.</text>
</comment>
<feature type="region of interest" description="Disordered" evidence="1">
    <location>
        <begin position="1"/>
        <end position="132"/>
    </location>
</feature>
<sequence>MLSLSSPGQNEECMSSGEQYTDQEQTGRRQPCCSITWPDGSVGTGERTPPTDTVSETGTPASSSVEVPAPDDPLAHPWPESPRSSTPAAAPCPPTSGETQPRRRRTWNIKTEPDGVPLEMPTEEDFARPGGQSLDRRLFNRARHKTINLFLIRESPEPVTAPPPKVPDRLDWYRYPAKRPRWWEPSSEQAGESNEERHVKRRREAVDLSKLPVELRMLIFRELLASSTGPILPPRPAEEAVPAQRADALPNLHVALLPPSTSTPSRRGDQSDADNDYAQGGGRNTIPATATRQRPSTGGEPNIVRERNTSRVEEYAPLIRHAIVDADFIRVDDCSMQTMADVITSFIPRTTPLKEVDALLVDPQRRGRTSDANRRIGPELYTLDEDEDQEDGQVQNNTFGCTFETFFGKDQCPVLDVVRHLLSQFLFIQITPQQIGGHDGTTEIPVINPTLDEPWHLDLRPWRLCVRRDGRQELRHGGGEEHNAFWRDDKIMAKGRIVRAVVCREEFRRLQDEVQKCCRRYVDALNRT</sequence>
<evidence type="ECO:0000313" key="3">
    <source>
        <dbReference type="Proteomes" id="UP000749293"/>
    </source>
</evidence>
<accession>A0A9P4YPW5</accession>
<name>A0A9P4YPW5_9HYPO</name>